<evidence type="ECO:0000256" key="2">
    <source>
        <dbReference type="ARBA" id="ARBA00022801"/>
    </source>
</evidence>
<keyword evidence="4" id="KW-0547">Nucleotide-binding</keyword>
<dbReference type="Gene3D" id="3.30.420.150">
    <property type="entry name" value="Exopolyphosphatase. Domain 2"/>
    <property type="match status" value="1"/>
</dbReference>
<dbReference type="GO" id="GO:0005524">
    <property type="term" value="F:ATP binding"/>
    <property type="evidence" value="ECO:0007669"/>
    <property type="project" value="UniProtKB-KW"/>
</dbReference>
<feature type="transmembrane region" description="Helical" evidence="6">
    <location>
        <begin position="509"/>
        <end position="532"/>
    </location>
</feature>
<accession>A0A1E4SW22</accession>
<feature type="binding site" evidence="4">
    <location>
        <begin position="185"/>
        <end position="189"/>
    </location>
    <ligand>
        <name>ATP</name>
        <dbReference type="ChEBI" id="CHEBI:30616"/>
    </ligand>
</feature>
<dbReference type="AlphaFoldDB" id="A0A1E4SW22"/>
<dbReference type="PANTHER" id="PTHR11782:SF121">
    <property type="entry name" value="NUCLEOSIDE-DIPHOSPHATASE MIG-23"/>
    <property type="match status" value="1"/>
</dbReference>
<keyword evidence="2 5" id="KW-0378">Hydrolase</keyword>
<dbReference type="GO" id="GO:0045134">
    <property type="term" value="F:UDP phosphatase activity"/>
    <property type="evidence" value="ECO:0007669"/>
    <property type="project" value="TreeGrafter"/>
</dbReference>
<name>A0A1E4SW22_9ASCO</name>
<dbReference type="GO" id="GO:0004382">
    <property type="term" value="F:GDP phosphatase activity"/>
    <property type="evidence" value="ECO:0007669"/>
    <property type="project" value="TreeGrafter"/>
</dbReference>
<reference evidence="8" key="1">
    <citation type="submission" date="2016-04" db="EMBL/GenBank/DDBJ databases">
        <title>Comparative genomics of biotechnologically important yeasts.</title>
        <authorList>
            <consortium name="DOE Joint Genome Institute"/>
            <person name="Riley R."/>
            <person name="Haridas S."/>
            <person name="Wolfe K.H."/>
            <person name="Lopes M.R."/>
            <person name="Hittinger C.T."/>
            <person name="Goker M."/>
            <person name="Salamov A."/>
            <person name="Wisecaver J."/>
            <person name="Long T.M."/>
            <person name="Aerts A.L."/>
            <person name="Barry K."/>
            <person name="Choi C."/>
            <person name="Clum A."/>
            <person name="Coughlan A.Y."/>
            <person name="Deshpande S."/>
            <person name="Douglass A.P."/>
            <person name="Hanson S.J."/>
            <person name="Klenk H.-P."/>
            <person name="Labutti K."/>
            <person name="Lapidus A."/>
            <person name="Lindquist E."/>
            <person name="Lipzen A."/>
            <person name="Meier-Kolthoff J.P."/>
            <person name="Ohm R.A."/>
            <person name="Otillar R.P."/>
            <person name="Pangilinan J."/>
            <person name="Peng Y."/>
            <person name="Rokas A."/>
            <person name="Rosa C.A."/>
            <person name="Scheuner C."/>
            <person name="Sibirny A.A."/>
            <person name="Slot J.C."/>
            <person name="Stielow J.B."/>
            <person name="Sun H."/>
            <person name="Kurtzman C.P."/>
            <person name="Blackwell M."/>
            <person name="Grigoriev I.V."/>
            <person name="Jeffries T.W."/>
        </authorList>
    </citation>
    <scope>NUCLEOTIDE SEQUENCE [LARGE SCALE GENOMIC DNA]</scope>
    <source>
        <strain evidence="8">NRRL YB-2248</strain>
    </source>
</reference>
<feature type="active site" description="Proton acceptor" evidence="3">
    <location>
        <position position="148"/>
    </location>
</feature>
<evidence type="ECO:0000256" key="5">
    <source>
        <dbReference type="RuleBase" id="RU003833"/>
    </source>
</evidence>
<dbReference type="STRING" id="983967.A0A1E4SW22"/>
<proteinExistence type="inferred from homology"/>
<dbReference type="OrthoDB" id="6372431at2759"/>
<dbReference type="EMBL" id="KV453861">
    <property type="protein sequence ID" value="ODV83699.1"/>
    <property type="molecule type" value="Genomic_DNA"/>
</dbReference>
<dbReference type="Pfam" id="PF01150">
    <property type="entry name" value="GDA1_CD39"/>
    <property type="match status" value="1"/>
</dbReference>
<dbReference type="GO" id="GO:0046036">
    <property type="term" value="P:CTP metabolic process"/>
    <property type="evidence" value="ECO:0007669"/>
    <property type="project" value="TreeGrafter"/>
</dbReference>
<dbReference type="InterPro" id="IPR000407">
    <property type="entry name" value="GDA1_CD39_NTPase"/>
</dbReference>
<evidence type="ECO:0000256" key="6">
    <source>
        <dbReference type="SAM" id="Phobius"/>
    </source>
</evidence>
<evidence type="ECO:0000256" key="3">
    <source>
        <dbReference type="PIRSR" id="PIRSR600407-1"/>
    </source>
</evidence>
<dbReference type="GO" id="GO:0016020">
    <property type="term" value="C:membrane"/>
    <property type="evidence" value="ECO:0007669"/>
    <property type="project" value="TreeGrafter"/>
</dbReference>
<keyword evidence="6" id="KW-0472">Membrane</keyword>
<keyword evidence="4" id="KW-0067">ATP-binding</keyword>
<evidence type="ECO:0000313" key="7">
    <source>
        <dbReference type="EMBL" id="ODV83699.1"/>
    </source>
</evidence>
<organism evidence="7 8">
    <name type="scientific">[Candida] arabinofermentans NRRL YB-2248</name>
    <dbReference type="NCBI Taxonomy" id="983967"/>
    <lineage>
        <taxon>Eukaryota</taxon>
        <taxon>Fungi</taxon>
        <taxon>Dikarya</taxon>
        <taxon>Ascomycota</taxon>
        <taxon>Saccharomycotina</taxon>
        <taxon>Pichiomycetes</taxon>
        <taxon>Pichiales</taxon>
        <taxon>Pichiaceae</taxon>
        <taxon>Ogataea</taxon>
        <taxon>Ogataea/Candida clade</taxon>
    </lineage>
</organism>
<dbReference type="PANTHER" id="PTHR11782">
    <property type="entry name" value="ADENOSINE/GUANOSINE DIPHOSPHATASE"/>
    <property type="match status" value="1"/>
</dbReference>
<evidence type="ECO:0008006" key="9">
    <source>
        <dbReference type="Google" id="ProtNLM"/>
    </source>
</evidence>
<comment type="similarity">
    <text evidence="1 5">Belongs to the GDA1/CD39 NTPase family.</text>
</comment>
<dbReference type="Gene3D" id="3.30.420.40">
    <property type="match status" value="1"/>
</dbReference>
<dbReference type="GO" id="GO:0005794">
    <property type="term" value="C:Golgi apparatus"/>
    <property type="evidence" value="ECO:0007669"/>
    <property type="project" value="TreeGrafter"/>
</dbReference>
<evidence type="ECO:0000313" key="8">
    <source>
        <dbReference type="Proteomes" id="UP000094801"/>
    </source>
</evidence>
<keyword evidence="6" id="KW-0812">Transmembrane</keyword>
<keyword evidence="6" id="KW-1133">Transmembrane helix</keyword>
<gene>
    <name evidence="7" type="ORF">CANARDRAFT_29692</name>
</gene>
<keyword evidence="8" id="KW-1185">Reference proteome</keyword>
<dbReference type="CDD" id="cd24039">
    <property type="entry name" value="ASKHA_NBD_YND1-like"/>
    <property type="match status" value="1"/>
</dbReference>
<dbReference type="PROSITE" id="PS01238">
    <property type="entry name" value="GDA1_CD39_NTPASE"/>
    <property type="match status" value="1"/>
</dbReference>
<sequence>MSGVHENYGIVIDSGSSGSRLQIYKWEDPSYLQKNSKSPEQLRSIPKIIQQEDWSFKTTPGLSQFADKPNRVWDDHFKYLIEQAEKIIPENKISQTPIFVQATAGMRLITEKKKNKVLSEVCKSLKKHSNFMISDCEKQIQVIDGELEGLYGWIGLNYLKGKLDNYDPSLPITDHDSYGFMDMGGASTQISFVPSDMKELQKHQADLYKLKLRNVNGETQDWSVFVSTWLGFGANEARKRHLRNMIYSLPDGVNYDTNGDNTYDLVDPCSPKGMKIEQELNGVNYEITGSGDYKTCLRYIYPLLLKHLPCKDEPCLFNGVHAPTIDFKKDKFVGVSEYWYTANDVFHMGGEYNFLKFEERLKEFCELDWGTIESNFESGVYGSNIEMPLLKDSCFKASWVVNVLHEGFELPRLGLEADELTDKEIKLLDKEDKDHIAFESAKLIDGAELSWTLGKIILHASSQVPSNDNEPVGIIASTSTQYITSSSVINSNNNINNSGMKIQEKDTDVFTGSFLFIIFSLFLFGSVGYALFTKKYSSRNLLNNRNLSPSKLISNAVIQAHKTYQDLKNMVLNVYYERLASSEQSNMLSDIQTNLHLEEGDHPLPQSRKAASFKSLSTLRTRSTLNLQEHDVQHPPLNHSISHSSIFAPTNFSGGSMNTNAESRTPGSSIGGNFDFMGKKYNKYVNTNNSNILGTHQHAAAGSSSHLDLKSLMKSKTGNLD</sequence>
<dbReference type="GO" id="GO:0006256">
    <property type="term" value="P:UDP catabolic process"/>
    <property type="evidence" value="ECO:0007669"/>
    <property type="project" value="TreeGrafter"/>
</dbReference>
<evidence type="ECO:0000256" key="1">
    <source>
        <dbReference type="ARBA" id="ARBA00009283"/>
    </source>
</evidence>
<evidence type="ECO:0000256" key="4">
    <source>
        <dbReference type="PIRSR" id="PIRSR600407-2"/>
    </source>
</evidence>
<protein>
    <recommendedName>
        <fullName evidence="9">Golgi apyrase</fullName>
    </recommendedName>
</protein>
<dbReference type="GO" id="GO:0017111">
    <property type="term" value="F:ribonucleoside triphosphate phosphatase activity"/>
    <property type="evidence" value="ECO:0007669"/>
    <property type="project" value="TreeGrafter"/>
</dbReference>
<dbReference type="Proteomes" id="UP000094801">
    <property type="component" value="Unassembled WGS sequence"/>
</dbReference>